<dbReference type="EMBL" id="VSRR010000483">
    <property type="protein sequence ID" value="MPC16151.1"/>
    <property type="molecule type" value="Genomic_DNA"/>
</dbReference>
<dbReference type="AlphaFoldDB" id="A0A5B7D494"/>
<gene>
    <name evidence="1" type="ORF">E2C01_008970</name>
</gene>
<name>A0A5B7D494_PORTR</name>
<evidence type="ECO:0000313" key="1">
    <source>
        <dbReference type="EMBL" id="MPC16151.1"/>
    </source>
</evidence>
<organism evidence="1 2">
    <name type="scientific">Portunus trituberculatus</name>
    <name type="common">Swimming crab</name>
    <name type="synonym">Neptunus trituberculatus</name>
    <dbReference type="NCBI Taxonomy" id="210409"/>
    <lineage>
        <taxon>Eukaryota</taxon>
        <taxon>Metazoa</taxon>
        <taxon>Ecdysozoa</taxon>
        <taxon>Arthropoda</taxon>
        <taxon>Crustacea</taxon>
        <taxon>Multicrustacea</taxon>
        <taxon>Malacostraca</taxon>
        <taxon>Eumalacostraca</taxon>
        <taxon>Eucarida</taxon>
        <taxon>Decapoda</taxon>
        <taxon>Pleocyemata</taxon>
        <taxon>Brachyura</taxon>
        <taxon>Eubrachyura</taxon>
        <taxon>Portunoidea</taxon>
        <taxon>Portunidae</taxon>
        <taxon>Portuninae</taxon>
        <taxon>Portunus</taxon>
    </lineage>
</organism>
<keyword evidence="2" id="KW-1185">Reference proteome</keyword>
<dbReference type="Proteomes" id="UP000324222">
    <property type="component" value="Unassembled WGS sequence"/>
</dbReference>
<protein>
    <submittedName>
        <fullName evidence="1">Uncharacterized protein</fullName>
    </submittedName>
</protein>
<sequence>MTSAYKAHRMHWKVEQGASANCLPLSYWSLHSEPWSTKLAGWEGHSCTLSTGYWYFLRENHAHTKGSQRNEANRIQDWLKLGTESMAAHEDTVKLHQQSGQLPWHLEDAENHIFSMRSNYTQFTASLLCMCPTVRHSKMLCRTPHSSTHITTTDGHICLSHVSQFLVTTVIVAEPPCL</sequence>
<proteinExistence type="predicted"/>
<comment type="caution">
    <text evidence="1">The sequence shown here is derived from an EMBL/GenBank/DDBJ whole genome shotgun (WGS) entry which is preliminary data.</text>
</comment>
<reference evidence="1 2" key="1">
    <citation type="submission" date="2019-05" db="EMBL/GenBank/DDBJ databases">
        <title>Another draft genome of Portunus trituberculatus and its Hox gene families provides insights of decapod evolution.</title>
        <authorList>
            <person name="Jeong J.-H."/>
            <person name="Song I."/>
            <person name="Kim S."/>
            <person name="Choi T."/>
            <person name="Kim D."/>
            <person name="Ryu S."/>
            <person name="Kim W."/>
        </authorList>
    </citation>
    <scope>NUCLEOTIDE SEQUENCE [LARGE SCALE GENOMIC DNA]</scope>
    <source>
        <tissue evidence="1">Muscle</tissue>
    </source>
</reference>
<accession>A0A5B7D494</accession>
<evidence type="ECO:0000313" key="2">
    <source>
        <dbReference type="Proteomes" id="UP000324222"/>
    </source>
</evidence>